<dbReference type="EMBL" id="JAFNEN010001218">
    <property type="protein sequence ID" value="KAG8174439.1"/>
    <property type="molecule type" value="Genomic_DNA"/>
</dbReference>
<accession>A0AAV6TRB9</accession>
<dbReference type="Proteomes" id="UP000827092">
    <property type="component" value="Unassembled WGS sequence"/>
</dbReference>
<protein>
    <submittedName>
        <fullName evidence="1">Uncharacterized protein</fullName>
    </submittedName>
</protein>
<organism evidence="1 2">
    <name type="scientific">Oedothorax gibbosus</name>
    <dbReference type="NCBI Taxonomy" id="931172"/>
    <lineage>
        <taxon>Eukaryota</taxon>
        <taxon>Metazoa</taxon>
        <taxon>Ecdysozoa</taxon>
        <taxon>Arthropoda</taxon>
        <taxon>Chelicerata</taxon>
        <taxon>Arachnida</taxon>
        <taxon>Araneae</taxon>
        <taxon>Araneomorphae</taxon>
        <taxon>Entelegynae</taxon>
        <taxon>Araneoidea</taxon>
        <taxon>Linyphiidae</taxon>
        <taxon>Erigoninae</taxon>
        <taxon>Oedothorax</taxon>
    </lineage>
</organism>
<proteinExistence type="predicted"/>
<evidence type="ECO:0000313" key="2">
    <source>
        <dbReference type="Proteomes" id="UP000827092"/>
    </source>
</evidence>
<comment type="caution">
    <text evidence="1">The sequence shown here is derived from an EMBL/GenBank/DDBJ whole genome shotgun (WGS) entry which is preliminary data.</text>
</comment>
<sequence length="71" mass="8154">MLNVDFFIGLVNSISIGGLNIFRTVLLEFQVFTSSKENATALEQQKTRENLQFFINIFNFSTLHDVLRKGK</sequence>
<reference evidence="1 2" key="1">
    <citation type="journal article" date="2022" name="Nat. Ecol. Evol.">
        <title>A masculinizing supergene underlies an exaggerated male reproductive morph in a spider.</title>
        <authorList>
            <person name="Hendrickx F."/>
            <person name="De Corte Z."/>
            <person name="Sonet G."/>
            <person name="Van Belleghem S.M."/>
            <person name="Kostlbacher S."/>
            <person name="Vangestel C."/>
        </authorList>
    </citation>
    <scope>NUCLEOTIDE SEQUENCE [LARGE SCALE GENOMIC DNA]</scope>
    <source>
        <strain evidence="1">W744_W776</strain>
    </source>
</reference>
<keyword evidence="2" id="KW-1185">Reference proteome</keyword>
<name>A0AAV6TRB9_9ARAC</name>
<gene>
    <name evidence="1" type="ORF">JTE90_014224</name>
</gene>
<dbReference type="AlphaFoldDB" id="A0AAV6TRB9"/>
<evidence type="ECO:0000313" key="1">
    <source>
        <dbReference type="EMBL" id="KAG8174439.1"/>
    </source>
</evidence>